<name>A0A397GID2_9GLOM</name>
<keyword evidence="1" id="KW-0862">Zinc</keyword>
<dbReference type="Pfam" id="PF04434">
    <property type="entry name" value="SWIM"/>
    <property type="match status" value="1"/>
</dbReference>
<gene>
    <name evidence="4" type="ORF">Glove_493g50</name>
</gene>
<dbReference type="GO" id="GO:0061630">
    <property type="term" value="F:ubiquitin protein ligase activity"/>
    <property type="evidence" value="ECO:0007669"/>
    <property type="project" value="InterPro"/>
</dbReference>
<evidence type="ECO:0000259" key="3">
    <source>
        <dbReference type="PROSITE" id="PS50966"/>
    </source>
</evidence>
<dbReference type="InterPro" id="IPR039903">
    <property type="entry name" value="Zswim2"/>
</dbReference>
<dbReference type="InterPro" id="IPR013083">
    <property type="entry name" value="Znf_RING/FYVE/PHD"/>
</dbReference>
<dbReference type="PROSITE" id="PS50966">
    <property type="entry name" value="ZF_SWIM"/>
    <property type="match status" value="1"/>
</dbReference>
<dbReference type="Proteomes" id="UP000266861">
    <property type="component" value="Unassembled WGS sequence"/>
</dbReference>
<keyword evidence="5" id="KW-1185">Reference proteome</keyword>
<organism evidence="4 5">
    <name type="scientific">Diversispora epigaea</name>
    <dbReference type="NCBI Taxonomy" id="1348612"/>
    <lineage>
        <taxon>Eukaryota</taxon>
        <taxon>Fungi</taxon>
        <taxon>Fungi incertae sedis</taxon>
        <taxon>Mucoromycota</taxon>
        <taxon>Glomeromycotina</taxon>
        <taxon>Glomeromycetes</taxon>
        <taxon>Diversisporales</taxon>
        <taxon>Diversisporaceae</taxon>
        <taxon>Diversispora</taxon>
    </lineage>
</organism>
<proteinExistence type="predicted"/>
<feature type="domain" description="SWIM-type" evidence="3">
    <location>
        <begin position="104"/>
        <end position="136"/>
    </location>
</feature>
<keyword evidence="1" id="KW-0863">Zinc-finger</keyword>
<dbReference type="STRING" id="1348612.A0A397GID2"/>
<dbReference type="OrthoDB" id="2122982at2759"/>
<dbReference type="InterPro" id="IPR007527">
    <property type="entry name" value="Znf_SWIM"/>
</dbReference>
<evidence type="ECO:0000313" key="4">
    <source>
        <dbReference type="EMBL" id="RHZ50711.1"/>
    </source>
</evidence>
<keyword evidence="1" id="KW-0479">Metal-binding</keyword>
<dbReference type="GO" id="GO:0008270">
    <property type="term" value="F:zinc ion binding"/>
    <property type="evidence" value="ECO:0007669"/>
    <property type="project" value="UniProtKB-KW"/>
</dbReference>
<dbReference type="PANTHER" id="PTHR21540">
    <property type="entry name" value="RING FINGER AND SWIM DOMAIN-CONTAINING PROTEIN 2"/>
    <property type="match status" value="1"/>
</dbReference>
<dbReference type="AlphaFoldDB" id="A0A397GID2"/>
<comment type="caution">
    <text evidence="4">The sequence shown here is derived from an EMBL/GenBank/DDBJ whole genome shotgun (WGS) entry which is preliminary data.</text>
</comment>
<dbReference type="Gene3D" id="3.30.40.10">
    <property type="entry name" value="Zinc/RING finger domain, C3HC4 (zinc finger)"/>
    <property type="match status" value="1"/>
</dbReference>
<feature type="compositionally biased region" description="Low complexity" evidence="2">
    <location>
        <begin position="1"/>
        <end position="18"/>
    </location>
</feature>
<evidence type="ECO:0000313" key="5">
    <source>
        <dbReference type="Proteomes" id="UP000266861"/>
    </source>
</evidence>
<sequence>MNNSTESNYASSSNSNGTSRKRKAEDGSPTGKRKRKAAKNGSGSKAAKRKVNETRAARYKNVCSNDTKLRMERALNQPIHLIDFKEIDATKHEYSILGPTGCIYTTTISHVVSCSCPDFQDGHHCKHILFVFLKVLKVNQNCPLIYQKALITKELNLILKKSSKITLPSKERVEQLKTIALKNQQKRKPKDGDCQICFETLGNQKKLIWCENGCGNNVHLDCFNKWEETLSVGQKVKYQL</sequence>
<dbReference type="SUPFAM" id="SSF57850">
    <property type="entry name" value="RING/U-box"/>
    <property type="match status" value="1"/>
</dbReference>
<evidence type="ECO:0000256" key="2">
    <source>
        <dbReference type="SAM" id="MobiDB-lite"/>
    </source>
</evidence>
<evidence type="ECO:0000256" key="1">
    <source>
        <dbReference type="PROSITE-ProRule" id="PRU00325"/>
    </source>
</evidence>
<feature type="region of interest" description="Disordered" evidence="2">
    <location>
        <begin position="1"/>
        <end position="51"/>
    </location>
</feature>
<dbReference type="EMBL" id="PQFF01000428">
    <property type="protein sequence ID" value="RHZ50711.1"/>
    <property type="molecule type" value="Genomic_DNA"/>
</dbReference>
<accession>A0A397GID2</accession>
<protein>
    <recommendedName>
        <fullName evidence="3">SWIM-type domain-containing protein</fullName>
    </recommendedName>
</protein>
<reference evidence="4 5" key="1">
    <citation type="submission" date="2018-08" db="EMBL/GenBank/DDBJ databases">
        <title>Genome and evolution of the arbuscular mycorrhizal fungus Diversispora epigaea (formerly Glomus versiforme) and its bacterial endosymbionts.</title>
        <authorList>
            <person name="Sun X."/>
            <person name="Fei Z."/>
            <person name="Harrison M."/>
        </authorList>
    </citation>
    <scope>NUCLEOTIDE SEQUENCE [LARGE SCALE GENOMIC DNA]</scope>
    <source>
        <strain evidence="4 5">IT104</strain>
    </source>
</reference>
<dbReference type="PANTHER" id="PTHR21540:SF0">
    <property type="entry name" value="PHD FAMILY PROTEIN"/>
    <property type="match status" value="1"/>
</dbReference>